<dbReference type="EMBL" id="JAESDN010000009">
    <property type="protein sequence ID" value="KAG7045594.1"/>
    <property type="molecule type" value="Genomic_DNA"/>
</dbReference>
<proteinExistence type="predicted"/>
<sequence>MMYGAEVFSLKNLKPRDDHRGRAWLIRDLAPVDSLGNRAGRPAPAHLGLLDALIGFGVDKVLDAMSSCGTTLVLALMLESD</sequence>
<keyword evidence="2" id="KW-1185">Reference proteome</keyword>
<gene>
    <name evidence="1" type="ORF">JMJ77_009672</name>
</gene>
<dbReference type="AlphaFoldDB" id="A0A9P7UBY9"/>
<reference evidence="1" key="1">
    <citation type="submission" date="2021-05" db="EMBL/GenBank/DDBJ databases">
        <title>Comparative genomics of three Colletotrichum scovillei strains and genetic complementation revealed genes involved fungal growth and virulence on chili pepper.</title>
        <authorList>
            <person name="Hsieh D.-K."/>
            <person name="Chuang S.-C."/>
            <person name="Chen C.-Y."/>
            <person name="Chao Y.-T."/>
            <person name="Lu M.-Y.J."/>
            <person name="Lee M.-H."/>
            <person name="Shih M.-C."/>
        </authorList>
    </citation>
    <scope>NUCLEOTIDE SEQUENCE</scope>
    <source>
        <strain evidence="1">Coll-153</strain>
    </source>
</reference>
<dbReference type="Proteomes" id="UP000699042">
    <property type="component" value="Unassembled WGS sequence"/>
</dbReference>
<evidence type="ECO:0000313" key="2">
    <source>
        <dbReference type="Proteomes" id="UP000699042"/>
    </source>
</evidence>
<name>A0A9P7UBY9_9PEZI</name>
<evidence type="ECO:0000313" key="1">
    <source>
        <dbReference type="EMBL" id="KAG7045594.1"/>
    </source>
</evidence>
<protein>
    <submittedName>
        <fullName evidence="1">Uncharacterized protein</fullName>
    </submittedName>
</protein>
<accession>A0A9P7UBY9</accession>
<organism evidence="1 2">
    <name type="scientific">Colletotrichum scovillei</name>
    <dbReference type="NCBI Taxonomy" id="1209932"/>
    <lineage>
        <taxon>Eukaryota</taxon>
        <taxon>Fungi</taxon>
        <taxon>Dikarya</taxon>
        <taxon>Ascomycota</taxon>
        <taxon>Pezizomycotina</taxon>
        <taxon>Sordariomycetes</taxon>
        <taxon>Hypocreomycetidae</taxon>
        <taxon>Glomerellales</taxon>
        <taxon>Glomerellaceae</taxon>
        <taxon>Colletotrichum</taxon>
        <taxon>Colletotrichum acutatum species complex</taxon>
    </lineage>
</organism>
<comment type="caution">
    <text evidence="1">The sequence shown here is derived from an EMBL/GenBank/DDBJ whole genome shotgun (WGS) entry which is preliminary data.</text>
</comment>